<keyword evidence="1" id="KW-0472">Membrane</keyword>
<protein>
    <submittedName>
        <fullName evidence="2">Uncharacterized protein</fullName>
    </submittedName>
</protein>
<keyword evidence="3" id="KW-1185">Reference proteome</keyword>
<evidence type="ECO:0000313" key="3">
    <source>
        <dbReference type="Proteomes" id="UP000253951"/>
    </source>
</evidence>
<feature type="transmembrane region" description="Helical" evidence="1">
    <location>
        <begin position="6"/>
        <end position="27"/>
    </location>
</feature>
<organism evidence="2 3">
    <name type="scientific">Flavobacterium arcticum</name>
    <dbReference type="NCBI Taxonomy" id="1784713"/>
    <lineage>
        <taxon>Bacteria</taxon>
        <taxon>Pseudomonadati</taxon>
        <taxon>Bacteroidota</taxon>
        <taxon>Flavobacteriia</taxon>
        <taxon>Flavobacteriales</taxon>
        <taxon>Flavobacteriaceae</taxon>
        <taxon>Flavobacterium</taxon>
    </lineage>
</organism>
<dbReference type="RefSeq" id="WP_114677867.1">
    <property type="nucleotide sequence ID" value="NZ_CP031188.1"/>
</dbReference>
<dbReference type="Proteomes" id="UP000253951">
    <property type="component" value="Chromosome"/>
</dbReference>
<reference evidence="2 3" key="1">
    <citation type="submission" date="2018-07" db="EMBL/GenBank/DDBJ databases">
        <title>Complete genome sequence of Flavobacterium arcticum type strain SM1502T.</title>
        <authorList>
            <person name="Li Y."/>
            <person name="Li D.-D."/>
        </authorList>
    </citation>
    <scope>NUCLEOTIDE SEQUENCE [LARGE SCALE GENOMIC DNA]</scope>
    <source>
        <strain evidence="2 3">SM1502</strain>
    </source>
</reference>
<name>A0A345HBZ9_9FLAO</name>
<proteinExistence type="predicted"/>
<keyword evidence="1" id="KW-1133">Transmembrane helix</keyword>
<accession>A0A345HBZ9</accession>
<dbReference type="OrthoDB" id="982927at2"/>
<dbReference type="KEGG" id="fat:DVK85_07585"/>
<evidence type="ECO:0000256" key="1">
    <source>
        <dbReference type="SAM" id="Phobius"/>
    </source>
</evidence>
<gene>
    <name evidence="2" type="ORF">DVK85_07585</name>
</gene>
<dbReference type="AlphaFoldDB" id="A0A345HBZ9"/>
<keyword evidence="1" id="KW-0812">Transmembrane</keyword>
<dbReference type="EMBL" id="CP031188">
    <property type="protein sequence ID" value="AXG74109.1"/>
    <property type="molecule type" value="Genomic_DNA"/>
</dbReference>
<sequence>MKNLIYFFYAILLVALSSLYFSINAVNISDNTNKKPKAKITGNSQEKSYSFSKATILYAAQLPQLEFTRNSFKKLPANLKNPFTALLINNSAVKEHWLQNGSNYFLYSKNIIVRYRKSDLIFPFHYFW</sequence>
<evidence type="ECO:0000313" key="2">
    <source>
        <dbReference type="EMBL" id="AXG74109.1"/>
    </source>
</evidence>